<comment type="similarity">
    <text evidence="1">Belongs to the KRI1 family.</text>
</comment>
<feature type="compositionally biased region" description="Basic and acidic residues" evidence="2">
    <location>
        <begin position="354"/>
        <end position="386"/>
    </location>
</feature>
<feature type="region of interest" description="Disordered" evidence="2">
    <location>
        <begin position="220"/>
        <end position="246"/>
    </location>
</feature>
<dbReference type="AlphaFoldDB" id="A0A4V1IWZ4"/>
<feature type="compositionally biased region" description="Basic and acidic residues" evidence="2">
    <location>
        <begin position="615"/>
        <end position="651"/>
    </location>
</feature>
<evidence type="ECO:0000259" key="3">
    <source>
        <dbReference type="Pfam" id="PF12936"/>
    </source>
</evidence>
<organism evidence="4 5">
    <name type="scientific">Thamnocephalis sphaerospora</name>
    <dbReference type="NCBI Taxonomy" id="78915"/>
    <lineage>
        <taxon>Eukaryota</taxon>
        <taxon>Fungi</taxon>
        <taxon>Fungi incertae sedis</taxon>
        <taxon>Zoopagomycota</taxon>
        <taxon>Zoopagomycotina</taxon>
        <taxon>Zoopagomycetes</taxon>
        <taxon>Zoopagales</taxon>
        <taxon>Sigmoideomycetaceae</taxon>
        <taxon>Thamnocephalis</taxon>
    </lineage>
</organism>
<evidence type="ECO:0000313" key="5">
    <source>
        <dbReference type="Proteomes" id="UP000271241"/>
    </source>
</evidence>
<dbReference type="Proteomes" id="UP000271241">
    <property type="component" value="Unassembled WGS sequence"/>
</dbReference>
<name>A0A4V1IWZ4_9FUNG</name>
<evidence type="ECO:0000256" key="2">
    <source>
        <dbReference type="SAM" id="MobiDB-lite"/>
    </source>
</evidence>
<evidence type="ECO:0000256" key="1">
    <source>
        <dbReference type="ARBA" id="ARBA00007473"/>
    </source>
</evidence>
<feature type="domain" description="Kri1-like C-terminal" evidence="3">
    <location>
        <begin position="530"/>
        <end position="621"/>
    </location>
</feature>
<proteinExistence type="inferred from homology"/>
<feature type="region of interest" description="Disordered" evidence="2">
    <location>
        <begin position="73"/>
        <end position="96"/>
    </location>
</feature>
<dbReference type="GO" id="GO:0030686">
    <property type="term" value="C:90S preribosome"/>
    <property type="evidence" value="ECO:0007669"/>
    <property type="project" value="TreeGrafter"/>
</dbReference>
<sequence>MSSSDDETFSIKVNETYAKKYEERKRKEELGKRKYTRGDFKDKYGDVGGVDDEKLARLAERARKYGIRESEALLDDSDLESSSDEEDETGEMLTPEVDAQILRTITAIRSKDPRVYNKDTTFYSGKYRERLKAHQVENVALTWPHDTAVEDMLSRSEQLWKDMQAKKKEGKPVTLQDFQRKMLLEEGGIVDEQKEMEASTMTHAEEQRMLKDQLKSAVHDAFADSDNEEELFSKKEKSRQEKEAEDKEYSAFLLSALQDDEDDTKMLNALKSLRGDTSGKAEDAFLLDYILNRGWVDGSMGKADDAGAVNEEIDLLEDEQNVEATDLFESEYNFRFEEEGGAQLVHHARNVDGSMRRKDDSRKQERERRKERKESEKRQKMEELKRLKNLKKQEILEKLRRIQEITGNSGVGVDDVDLDDDFSPEDYDAKMSGLFDDNYYDESDKRKPVFEDDIDISDIVGPEQDDKKGKKKKKKKKKDKKEGAAADEEEFIMDADYIPGGEMFGADVSGAMLEEQDANDKKRKKKGDKKSISDYMDDYYQLDYEDIVGWLSHRVATRFKYSTVKPSAFGLSPVEILLADDADLNEHVSLKKLAPYRPAEVQARDERKYSKKKRLQEFRKKLDQRLKEQEREERKQQKRQDADRSKTDERAKKKRKKTKHA</sequence>
<reference evidence="5" key="1">
    <citation type="journal article" date="2018" name="Nat. Microbiol.">
        <title>Leveraging single-cell genomics to expand the fungal tree of life.</title>
        <authorList>
            <person name="Ahrendt S.R."/>
            <person name="Quandt C.A."/>
            <person name="Ciobanu D."/>
            <person name="Clum A."/>
            <person name="Salamov A."/>
            <person name="Andreopoulos B."/>
            <person name="Cheng J.F."/>
            <person name="Woyke T."/>
            <person name="Pelin A."/>
            <person name="Henrissat B."/>
            <person name="Reynolds N.K."/>
            <person name="Benny G.L."/>
            <person name="Smith M.E."/>
            <person name="James T.Y."/>
            <person name="Grigoriev I.V."/>
        </authorList>
    </citation>
    <scope>NUCLEOTIDE SEQUENCE [LARGE SCALE GENOMIC DNA]</scope>
    <source>
        <strain evidence="5">RSA 1356</strain>
    </source>
</reference>
<dbReference type="InterPro" id="IPR024626">
    <property type="entry name" value="Kri1-like_C"/>
</dbReference>
<feature type="region of interest" description="Disordered" evidence="2">
    <location>
        <begin position="345"/>
        <end position="386"/>
    </location>
</feature>
<feature type="region of interest" description="Disordered" evidence="2">
    <location>
        <begin position="597"/>
        <end position="661"/>
    </location>
</feature>
<gene>
    <name evidence="4" type="ORF">THASP1DRAFT_22877</name>
</gene>
<feature type="compositionally biased region" description="Acidic residues" evidence="2">
    <location>
        <begin position="414"/>
        <end position="426"/>
    </location>
</feature>
<keyword evidence="5" id="KW-1185">Reference proteome</keyword>
<protein>
    <submittedName>
        <fullName evidence="4">KRI1-like family C-terminal-domain-containing protein</fullName>
    </submittedName>
</protein>
<feature type="compositionally biased region" description="Acidic residues" evidence="2">
    <location>
        <begin position="73"/>
        <end position="90"/>
    </location>
</feature>
<dbReference type="GO" id="GO:0000447">
    <property type="term" value="P:endonucleolytic cleavage in ITS1 to separate SSU-rRNA from 5.8S rRNA and LSU-rRNA from tricistronic rRNA transcript (SSU-rRNA, 5.8S rRNA, LSU-rRNA)"/>
    <property type="evidence" value="ECO:0007669"/>
    <property type="project" value="TreeGrafter"/>
</dbReference>
<dbReference type="Pfam" id="PF05178">
    <property type="entry name" value="Kri1"/>
    <property type="match status" value="1"/>
</dbReference>
<dbReference type="PANTHER" id="PTHR14490">
    <property type="entry name" value="ZINC FINGER, ZZ TYPE"/>
    <property type="match status" value="1"/>
</dbReference>
<dbReference type="InterPro" id="IPR018034">
    <property type="entry name" value="Kri1"/>
</dbReference>
<feature type="region of interest" description="Disordered" evidence="2">
    <location>
        <begin position="409"/>
        <end position="486"/>
    </location>
</feature>
<accession>A0A4V1IWZ4</accession>
<dbReference type="GO" id="GO:0005730">
    <property type="term" value="C:nucleolus"/>
    <property type="evidence" value="ECO:0007669"/>
    <property type="project" value="TreeGrafter"/>
</dbReference>
<dbReference type="PANTHER" id="PTHR14490:SF5">
    <property type="entry name" value="PROTEIN KRI1 HOMOLOG"/>
    <property type="match status" value="1"/>
</dbReference>
<feature type="compositionally biased region" description="Basic residues" evidence="2">
    <location>
        <begin position="469"/>
        <end position="479"/>
    </location>
</feature>
<dbReference type="STRING" id="78915.A0A4V1IWZ4"/>
<feature type="region of interest" description="Disordered" evidence="2">
    <location>
        <begin position="508"/>
        <end position="530"/>
    </location>
</feature>
<feature type="compositionally biased region" description="Basic and acidic residues" evidence="2">
    <location>
        <begin position="231"/>
        <end position="246"/>
    </location>
</feature>
<feature type="compositionally biased region" description="Basic residues" evidence="2">
    <location>
        <begin position="652"/>
        <end position="661"/>
    </location>
</feature>
<dbReference type="EMBL" id="KZ992527">
    <property type="protein sequence ID" value="RKP09269.1"/>
    <property type="molecule type" value="Genomic_DNA"/>
</dbReference>
<dbReference type="OrthoDB" id="10252032at2759"/>
<evidence type="ECO:0000313" key="4">
    <source>
        <dbReference type="EMBL" id="RKP09269.1"/>
    </source>
</evidence>
<dbReference type="Pfam" id="PF12936">
    <property type="entry name" value="Kri1_C"/>
    <property type="match status" value="1"/>
</dbReference>